<comment type="similarity">
    <text evidence="2 10">Belongs to the SWEET sugar transporter family.</text>
</comment>
<feature type="transmembrane region" description="Helical" evidence="10">
    <location>
        <begin position="193"/>
        <end position="214"/>
    </location>
</feature>
<evidence type="ECO:0000256" key="3">
    <source>
        <dbReference type="ARBA" id="ARBA00022448"/>
    </source>
</evidence>
<feature type="transmembrane region" description="Helical" evidence="10">
    <location>
        <begin position="70"/>
        <end position="94"/>
    </location>
</feature>
<protein>
    <recommendedName>
        <fullName evidence="10">Bidirectional sugar transporter SWEET</fullName>
    </recommendedName>
</protein>
<comment type="function">
    <text evidence="10">Mediates both low-affinity uptake and efflux of sugar across the membrane.</text>
</comment>
<dbReference type="Gene3D" id="1.20.1280.290">
    <property type="match status" value="2"/>
</dbReference>
<feature type="compositionally biased region" description="Basic and acidic residues" evidence="11">
    <location>
        <begin position="258"/>
        <end position="276"/>
    </location>
</feature>
<dbReference type="EMBL" id="BAABME010002990">
    <property type="protein sequence ID" value="GAA0156964.1"/>
    <property type="molecule type" value="Genomic_DNA"/>
</dbReference>
<evidence type="ECO:0000256" key="4">
    <source>
        <dbReference type="ARBA" id="ARBA00022475"/>
    </source>
</evidence>
<dbReference type="GO" id="GO:0005886">
    <property type="term" value="C:plasma membrane"/>
    <property type="evidence" value="ECO:0007669"/>
    <property type="project" value="UniProtKB-SubCell"/>
</dbReference>
<dbReference type="FunFam" id="1.20.1280.290:FF:000003">
    <property type="entry name" value="Bidirectional sugar transporter SWEET"/>
    <property type="match status" value="1"/>
</dbReference>
<reference evidence="12 13" key="1">
    <citation type="submission" date="2024-01" db="EMBL/GenBank/DDBJ databases">
        <title>The complete chloroplast genome sequence of Lithospermum erythrorhizon: insights into the phylogenetic relationship among Boraginaceae species and the maternal lineages of purple gromwells.</title>
        <authorList>
            <person name="Okada T."/>
            <person name="Watanabe K."/>
        </authorList>
    </citation>
    <scope>NUCLEOTIDE SEQUENCE [LARGE SCALE GENOMIC DNA]</scope>
</reference>
<keyword evidence="9 10" id="KW-0472">Membrane</keyword>
<evidence type="ECO:0000256" key="7">
    <source>
        <dbReference type="ARBA" id="ARBA00022737"/>
    </source>
</evidence>
<dbReference type="Pfam" id="PF03083">
    <property type="entry name" value="MtN3_slv"/>
    <property type="match status" value="2"/>
</dbReference>
<keyword evidence="8 10" id="KW-1133">Transmembrane helix</keyword>
<feature type="transmembrane region" description="Helical" evidence="10">
    <location>
        <begin position="106"/>
        <end position="126"/>
    </location>
</feature>
<dbReference type="Proteomes" id="UP001454036">
    <property type="component" value="Unassembled WGS sequence"/>
</dbReference>
<keyword evidence="5 10" id="KW-0762">Sugar transport</keyword>
<feature type="region of interest" description="Disordered" evidence="11">
    <location>
        <begin position="245"/>
        <end position="276"/>
    </location>
</feature>
<keyword evidence="6 10" id="KW-0812">Transmembrane</keyword>
<keyword evidence="7" id="KW-0677">Repeat</keyword>
<accession>A0AAV3PYR8</accession>
<dbReference type="GO" id="GO:0051119">
    <property type="term" value="F:sugar transmembrane transporter activity"/>
    <property type="evidence" value="ECO:0007669"/>
    <property type="project" value="InterPro"/>
</dbReference>
<organism evidence="12 13">
    <name type="scientific">Lithospermum erythrorhizon</name>
    <name type="common">Purple gromwell</name>
    <name type="synonym">Lithospermum officinale var. erythrorhizon</name>
    <dbReference type="NCBI Taxonomy" id="34254"/>
    <lineage>
        <taxon>Eukaryota</taxon>
        <taxon>Viridiplantae</taxon>
        <taxon>Streptophyta</taxon>
        <taxon>Embryophyta</taxon>
        <taxon>Tracheophyta</taxon>
        <taxon>Spermatophyta</taxon>
        <taxon>Magnoliopsida</taxon>
        <taxon>eudicotyledons</taxon>
        <taxon>Gunneridae</taxon>
        <taxon>Pentapetalae</taxon>
        <taxon>asterids</taxon>
        <taxon>lamiids</taxon>
        <taxon>Boraginales</taxon>
        <taxon>Boraginaceae</taxon>
        <taxon>Boraginoideae</taxon>
        <taxon>Lithospermeae</taxon>
        <taxon>Lithospermum</taxon>
    </lineage>
</organism>
<keyword evidence="13" id="KW-1185">Reference proteome</keyword>
<evidence type="ECO:0000256" key="10">
    <source>
        <dbReference type="RuleBase" id="RU910715"/>
    </source>
</evidence>
<name>A0AAV3PYR8_LITER</name>
<keyword evidence="4" id="KW-1003">Cell membrane</keyword>
<evidence type="ECO:0000256" key="8">
    <source>
        <dbReference type="ARBA" id="ARBA00022989"/>
    </source>
</evidence>
<feature type="transmembrane region" description="Helical" evidence="10">
    <location>
        <begin position="165"/>
        <end position="187"/>
    </location>
</feature>
<dbReference type="InterPro" id="IPR004316">
    <property type="entry name" value="SWEET_rpt"/>
</dbReference>
<feature type="transmembrane region" description="Helical" evidence="10">
    <location>
        <begin position="132"/>
        <end position="153"/>
    </location>
</feature>
<comment type="caution">
    <text evidence="12">The sequence shown here is derived from an EMBL/GenBank/DDBJ whole genome shotgun (WGS) entry which is preliminary data.</text>
</comment>
<evidence type="ECO:0000313" key="12">
    <source>
        <dbReference type="EMBL" id="GAA0156964.1"/>
    </source>
</evidence>
<feature type="transmembrane region" description="Helical" evidence="10">
    <location>
        <begin position="47"/>
        <end position="64"/>
    </location>
</feature>
<evidence type="ECO:0000313" key="13">
    <source>
        <dbReference type="Proteomes" id="UP001454036"/>
    </source>
</evidence>
<evidence type="ECO:0000256" key="6">
    <source>
        <dbReference type="ARBA" id="ARBA00022692"/>
    </source>
</evidence>
<dbReference type="AlphaFoldDB" id="A0AAV3PYR8"/>
<evidence type="ECO:0000256" key="11">
    <source>
        <dbReference type="SAM" id="MobiDB-lite"/>
    </source>
</evidence>
<evidence type="ECO:0000256" key="1">
    <source>
        <dbReference type="ARBA" id="ARBA00004651"/>
    </source>
</evidence>
<evidence type="ECO:0000256" key="5">
    <source>
        <dbReference type="ARBA" id="ARBA00022597"/>
    </source>
</evidence>
<dbReference type="PANTHER" id="PTHR10791:SF157">
    <property type="entry name" value="BIDIRECTIONAL SUGAR TRANSPORTER SWEET"/>
    <property type="match status" value="1"/>
</dbReference>
<proteinExistence type="inferred from homology"/>
<dbReference type="InterPro" id="IPR047664">
    <property type="entry name" value="SWEET"/>
</dbReference>
<feature type="transmembrane region" description="Helical" evidence="10">
    <location>
        <begin position="6"/>
        <end position="27"/>
    </location>
</feature>
<sequence>MAFLTASEMAFVCGILGNIVSFGVFLAPMPTFYRMYKKKSTEGFQSIPYSVALFSCMLYLYYAYLKQKNALMLVTINSFGTVVETIYLIIFMMYATKKAKIYTTKLLVLFNFGALGLITVTTYLLVYGSKRVAVVGWICGVFSVSVFAAPLTIMMRVIKTKSVEYLPFNLSVCLTLCAVMWFFYGLLIKDYYIATPNILGFTFGIAQMILYAIYGKGPKQEVFPEVKVKQVETVIDMTTFDNQALEAEQDSSETSSANKKEDVPKTTKKPNDSNVV</sequence>
<dbReference type="PANTHER" id="PTHR10791">
    <property type="entry name" value="RAG1-ACTIVATING PROTEIN 1"/>
    <property type="match status" value="1"/>
</dbReference>
<keyword evidence="3 10" id="KW-0813">Transport</keyword>
<dbReference type="FunFam" id="1.20.1280.290:FF:000001">
    <property type="entry name" value="Bidirectional sugar transporter SWEET"/>
    <property type="match status" value="1"/>
</dbReference>
<comment type="subcellular location">
    <subcellularLocation>
        <location evidence="1 10">Cell membrane</location>
        <topology evidence="1 10">Multi-pass membrane protein</topology>
    </subcellularLocation>
</comment>
<evidence type="ECO:0000256" key="2">
    <source>
        <dbReference type="ARBA" id="ARBA00007809"/>
    </source>
</evidence>
<gene>
    <name evidence="12" type="ORF">LIER_14329</name>
</gene>
<evidence type="ECO:0000256" key="9">
    <source>
        <dbReference type="ARBA" id="ARBA00023136"/>
    </source>
</evidence>